<keyword evidence="2" id="KW-1185">Reference proteome</keyword>
<name>A0A291B7A8_9GAMM</name>
<reference evidence="2" key="1">
    <citation type="submission" date="2017-04" db="EMBL/GenBank/DDBJ databases">
        <title>Genome evolution of the luminous symbionts of deep sea anglerfish.</title>
        <authorList>
            <person name="Hendry T.A."/>
        </authorList>
    </citation>
    <scope>NUCLEOTIDE SEQUENCE [LARGE SCALE GENOMIC DNA]</scope>
</reference>
<protein>
    <submittedName>
        <fullName evidence="1">Mobile element protein</fullName>
    </submittedName>
</protein>
<dbReference type="EMBL" id="CP020660">
    <property type="protein sequence ID" value="ATF08881.1"/>
    <property type="molecule type" value="Genomic_DNA"/>
</dbReference>
<dbReference type="AlphaFoldDB" id="A0A291B7A8"/>
<gene>
    <name evidence="1" type="ORF">BTN50_0345</name>
</gene>
<dbReference type="Proteomes" id="UP000218160">
    <property type="component" value="Chromosome 1"/>
</dbReference>
<accession>A0A291B7A8</accession>
<evidence type="ECO:0000313" key="1">
    <source>
        <dbReference type="EMBL" id="ATF08881.1"/>
    </source>
</evidence>
<organism evidence="1 2">
    <name type="scientific">Candidatus Enterovibrio altilux</name>
    <dbReference type="NCBI Taxonomy" id="1927128"/>
    <lineage>
        <taxon>Bacteria</taxon>
        <taxon>Pseudomonadati</taxon>
        <taxon>Pseudomonadota</taxon>
        <taxon>Gammaproteobacteria</taxon>
        <taxon>Vibrionales</taxon>
        <taxon>Vibrionaceae</taxon>
        <taxon>Enterovibrio</taxon>
    </lineage>
</organism>
<evidence type="ECO:0000313" key="2">
    <source>
        <dbReference type="Proteomes" id="UP000218160"/>
    </source>
</evidence>
<dbReference type="KEGG" id="elux:BTN50_0345"/>
<proteinExistence type="predicted"/>
<sequence>MALIKKRRVWCKLYLVRDINTHEIIAVELSAANVTDGEALSNLFKQSYRKINEI</sequence>